<reference evidence="3 4" key="1">
    <citation type="journal article" date="2018" name="BMC Genomics">
        <title>Genomic comparison of Trypanosoma conorhini and Trypanosoma rangeli to Trypanosoma cruzi strains of high and low virulence.</title>
        <authorList>
            <person name="Bradwell K.R."/>
            <person name="Koparde V.N."/>
            <person name="Matveyev A.V."/>
            <person name="Serrano M.G."/>
            <person name="Alves J.M."/>
            <person name="Parikh H."/>
            <person name="Huang B."/>
            <person name="Lee V."/>
            <person name="Espinosa-Alvarez O."/>
            <person name="Ortiz P.A."/>
            <person name="Costa-Martins A.G."/>
            <person name="Teixeira M.M."/>
            <person name="Buck G.A."/>
        </authorList>
    </citation>
    <scope>NUCLEOTIDE SEQUENCE [LARGE SCALE GENOMIC DNA]</scope>
    <source>
        <strain evidence="3 4">AM80</strain>
    </source>
</reference>
<feature type="compositionally biased region" description="Polar residues" evidence="1">
    <location>
        <begin position="944"/>
        <end position="964"/>
    </location>
</feature>
<name>A0A3R7NUF7_TRYRA</name>
<proteinExistence type="predicted"/>
<feature type="region of interest" description="Disordered" evidence="1">
    <location>
        <begin position="158"/>
        <end position="187"/>
    </location>
</feature>
<organism evidence="3 4">
    <name type="scientific">Trypanosoma rangeli</name>
    <dbReference type="NCBI Taxonomy" id="5698"/>
    <lineage>
        <taxon>Eukaryota</taxon>
        <taxon>Discoba</taxon>
        <taxon>Euglenozoa</taxon>
        <taxon>Kinetoplastea</taxon>
        <taxon>Metakinetoplastina</taxon>
        <taxon>Trypanosomatida</taxon>
        <taxon>Trypanosomatidae</taxon>
        <taxon>Trypanosoma</taxon>
        <taxon>Herpetosoma</taxon>
    </lineage>
</organism>
<dbReference type="GO" id="GO:0005524">
    <property type="term" value="F:ATP binding"/>
    <property type="evidence" value="ECO:0007669"/>
    <property type="project" value="InterPro"/>
</dbReference>
<evidence type="ECO:0000313" key="4">
    <source>
        <dbReference type="Proteomes" id="UP000283634"/>
    </source>
</evidence>
<dbReference type="InterPro" id="IPR011009">
    <property type="entry name" value="Kinase-like_dom_sf"/>
</dbReference>
<evidence type="ECO:0000313" key="3">
    <source>
        <dbReference type="EMBL" id="RNF07860.1"/>
    </source>
</evidence>
<feature type="region of interest" description="Disordered" evidence="1">
    <location>
        <begin position="892"/>
        <end position="925"/>
    </location>
</feature>
<dbReference type="OMA" id="NVMEWAL"/>
<feature type="domain" description="Protein kinase" evidence="2">
    <location>
        <begin position="578"/>
        <end position="881"/>
    </location>
</feature>
<dbReference type="AlphaFoldDB" id="A0A3R7NUF7"/>
<dbReference type="Proteomes" id="UP000283634">
    <property type="component" value="Unassembled WGS sequence"/>
</dbReference>
<keyword evidence="3" id="KW-0808">Transferase</keyword>
<dbReference type="InterPro" id="IPR000719">
    <property type="entry name" value="Prot_kinase_dom"/>
</dbReference>
<dbReference type="EMBL" id="MKGL01000077">
    <property type="protein sequence ID" value="RNF07860.1"/>
    <property type="molecule type" value="Genomic_DNA"/>
</dbReference>
<dbReference type="VEuPathDB" id="TriTrypDB:TRSC58_00280"/>
<comment type="caution">
    <text evidence="3">The sequence shown here is derived from an EMBL/GenBank/DDBJ whole genome shotgun (WGS) entry which is preliminary data.</text>
</comment>
<dbReference type="SUPFAM" id="SSF56112">
    <property type="entry name" value="Protein kinase-like (PK-like)"/>
    <property type="match status" value="1"/>
</dbReference>
<dbReference type="EC" id="2.7.-.-" evidence="3"/>
<dbReference type="Gene3D" id="1.10.510.10">
    <property type="entry name" value="Transferase(Phosphotransferase) domain 1"/>
    <property type="match status" value="1"/>
</dbReference>
<gene>
    <name evidence="3" type="ORF">TraAM80_03118</name>
</gene>
<protein>
    <submittedName>
        <fullName evidence="3">Transferase</fullName>
        <ecNumber evidence="3">2.7.-.-</ecNumber>
    </submittedName>
</protein>
<dbReference type="RefSeq" id="XP_029240068.1">
    <property type="nucleotide sequence ID" value="XM_029380097.1"/>
</dbReference>
<evidence type="ECO:0000259" key="2">
    <source>
        <dbReference type="PROSITE" id="PS50011"/>
    </source>
</evidence>
<dbReference type="GO" id="GO:0004672">
    <property type="term" value="F:protein kinase activity"/>
    <property type="evidence" value="ECO:0007669"/>
    <property type="project" value="InterPro"/>
</dbReference>
<feature type="region of interest" description="Disordered" evidence="1">
    <location>
        <begin position="944"/>
        <end position="969"/>
    </location>
</feature>
<feature type="region of interest" description="Disordered" evidence="1">
    <location>
        <begin position="1"/>
        <end position="22"/>
    </location>
</feature>
<evidence type="ECO:0000256" key="1">
    <source>
        <dbReference type="SAM" id="MobiDB-lite"/>
    </source>
</evidence>
<sequence length="1133" mass="125173">MQTPRSSVASLLDDAGSPFQGYPPRTAARHIYQPSSLALTPVNSKTVILRCSTSPQLSRSRSYGAEELHKTKPRLLTPTFLKVDCDDVDVSARLDLEFLTAAQSTQPNSKTCHSLPSNIDHSTMFAGADKLLFCNDGGCCFSNTRELTQAFEETAKTPCNGAPAAEEDRQGLDDAEDRQSTSSHSSVHTPVENIIHCLTPFWTAGLVTPQKSARPPSTRLWTPSTHRRAPSLTSIGVELGETRGMLPHKTHADVLLPNRNPCSPYREYAGERQALLQLHTGEEWDDSVASTTDAILRRVDACVVALEQTAPIAGTGREEAFRPLSCLPARRDGKAASALGGICKGEEEFLDLSSIPVEPEVAPRGNARPAAAVDAFSAQHPLADDCRASDDCADVQVAFSKACRSSPDNPRDGVWDAPTRYSTESQSSFEHIPKKLLETRNFYELCGQEWGCCSPLPGLKGLASGTARCAPSAGVHALRTTAKEVGFNTCYSPFYSSLSIRVDSQCLNSTGTLGQAPHKLHFCSESPLRLSSNGDYPVVGRPLSDDGEEEEVEPGDRFRSHHRYQFLHWLAWRKAYDFVPIHLECNGVAWLVTHRVDGLPYVVKEIPCSQRNSLQRELECLTLGNAPVSALRQQAADHITRYFTVTPYGVVAPDAQERMAFLLQTEYFPMGNVMEWALDPHQIRGAEFRVPPEDFWSCVLQHGLLAMESLHAARIIHGNPLPFNLFICNPRHYKLGCFGAAVKSPITYPVGSANVFLPPHTECAAQWTPYEMDVFLFAQGILQLMHQCICQRRVGAKTRQLHEGDGERVFRTLFLTDVTGLSLAEFQTDRERGHHAVSDHLWSVLQAALHRVPIQTLLHMLDAPSRPQWALRLLFSTEEFYLLRRKGQLERALGGRSRGKPQTEQQCESPLPRPASSLDDLVAPHEWPGRGHVVPPFPEAQFECHTSQSSLPQAPRTSASQGPLLSQGHGVEASPTLGQMQLKRHGADCYHHHGQGRIHQPKRQHGETQLSSCDTSAELFLLPRSCASRRLSFIQDNHFLFKNSLEVGVTDASPTSTGNGHPHQLSSRIEDNILASMQSRLDAHLFWTVRQIMVVMNWEDALKGMTVCGHGSTLARDSFPPSRGAVRPLTSWE</sequence>
<accession>A0A3R7NUF7</accession>
<dbReference type="PROSITE" id="PS50011">
    <property type="entry name" value="PROTEIN_KINASE_DOM"/>
    <property type="match status" value="1"/>
</dbReference>
<keyword evidence="4" id="KW-1185">Reference proteome</keyword>
<dbReference type="GeneID" id="40327051"/>
<dbReference type="SMART" id="SM00220">
    <property type="entry name" value="S_TKc"/>
    <property type="match status" value="1"/>
</dbReference>
<dbReference type="OrthoDB" id="253030at2759"/>